<dbReference type="GeneTree" id="ENSGT00530000064286"/>
<feature type="compositionally biased region" description="Acidic residues" evidence="17">
    <location>
        <begin position="1354"/>
        <end position="1366"/>
    </location>
</feature>
<evidence type="ECO:0000256" key="11">
    <source>
        <dbReference type="ARBA" id="ARBA00023054"/>
    </source>
</evidence>
<dbReference type="GO" id="GO:0003755">
    <property type="term" value="F:peptidyl-prolyl cis-trans isomerase activity"/>
    <property type="evidence" value="ECO:0007669"/>
    <property type="project" value="UniProtKB-KW"/>
</dbReference>
<dbReference type="GO" id="GO:0016020">
    <property type="term" value="C:membrane"/>
    <property type="evidence" value="ECO:0007669"/>
    <property type="project" value="Ensembl"/>
</dbReference>
<dbReference type="Gene3D" id="3.10.50.40">
    <property type="match status" value="1"/>
</dbReference>
<dbReference type="Ensembl" id="ENSCPBT00000031720.1">
    <property type="protein sequence ID" value="ENSCPBP00000026929.1"/>
    <property type="gene ID" value="ENSCPBG00000019105.1"/>
</dbReference>
<dbReference type="FunFam" id="3.10.50.40:FF:000020">
    <property type="entry name" value="Peptidylprolyl isomerase"/>
    <property type="match status" value="1"/>
</dbReference>
<gene>
    <name evidence="19" type="primary">FKBP15</name>
</gene>
<comment type="catalytic activity">
    <reaction evidence="15">
        <text>[protein]-peptidylproline (omega=180) = [protein]-peptidylproline (omega=0)</text>
        <dbReference type="Rhea" id="RHEA:16237"/>
        <dbReference type="Rhea" id="RHEA-COMP:10747"/>
        <dbReference type="Rhea" id="RHEA-COMP:10748"/>
        <dbReference type="ChEBI" id="CHEBI:83833"/>
        <dbReference type="ChEBI" id="CHEBI:83834"/>
        <dbReference type="EC" id="5.2.1.8"/>
    </reaction>
</comment>
<keyword evidence="15" id="KW-0697">Rotamase</keyword>
<evidence type="ECO:0000256" key="12">
    <source>
        <dbReference type="ARBA" id="ARBA00023203"/>
    </source>
</evidence>
<dbReference type="Pfam" id="PF00254">
    <property type="entry name" value="FKBP_C"/>
    <property type="match status" value="1"/>
</dbReference>
<keyword evidence="10" id="KW-0007">Acetylation</keyword>
<evidence type="ECO:0000256" key="6">
    <source>
        <dbReference type="ARBA" id="ARBA00022490"/>
    </source>
</evidence>
<dbReference type="InterPro" id="IPR046357">
    <property type="entry name" value="PPIase_dom_sf"/>
</dbReference>
<evidence type="ECO:0000313" key="20">
    <source>
        <dbReference type="Proteomes" id="UP000694380"/>
    </source>
</evidence>
<accession>A0A8C3I1I4</accession>
<evidence type="ECO:0000256" key="15">
    <source>
        <dbReference type="PROSITE-ProRule" id="PRU00277"/>
    </source>
</evidence>
<feature type="domain" description="PPIase FKBP-type" evidence="18">
    <location>
        <begin position="312"/>
        <end position="404"/>
    </location>
</feature>
<keyword evidence="11 16" id="KW-0175">Coiled coil</keyword>
<keyword evidence="20" id="KW-1185">Reference proteome</keyword>
<evidence type="ECO:0000256" key="17">
    <source>
        <dbReference type="SAM" id="MobiDB-lite"/>
    </source>
</evidence>
<feature type="compositionally biased region" description="Basic and acidic residues" evidence="17">
    <location>
        <begin position="1085"/>
        <end position="1105"/>
    </location>
</feature>
<dbReference type="PANTHER" id="PTHR44927:SF1">
    <property type="entry name" value="FK506-BINDING PROTEIN 15"/>
    <property type="match status" value="1"/>
</dbReference>
<keyword evidence="8" id="KW-0254">Endocytosis</keyword>
<dbReference type="PROSITE" id="PS50059">
    <property type="entry name" value="FKBP_PPIASE"/>
    <property type="match status" value="1"/>
</dbReference>
<keyword evidence="5" id="KW-0813">Transport</keyword>
<reference evidence="19" key="1">
    <citation type="submission" date="2025-08" db="UniProtKB">
        <authorList>
            <consortium name="Ensembl"/>
        </authorList>
    </citation>
    <scope>IDENTIFICATION</scope>
</reference>
<keyword evidence="7" id="KW-0597">Phosphoprotein</keyword>
<feature type="compositionally biased region" description="Low complexity" evidence="17">
    <location>
        <begin position="418"/>
        <end position="434"/>
    </location>
</feature>
<keyword evidence="13" id="KW-0966">Cell projection</keyword>
<dbReference type="EC" id="5.2.1.8" evidence="15"/>
<dbReference type="Pfam" id="PF23649">
    <property type="entry name" value="FKBP15"/>
    <property type="match status" value="1"/>
</dbReference>
<dbReference type="GO" id="GO:0003779">
    <property type="term" value="F:actin binding"/>
    <property type="evidence" value="ECO:0007669"/>
    <property type="project" value="UniProtKB-KW"/>
</dbReference>
<evidence type="ECO:0000256" key="3">
    <source>
        <dbReference type="ARBA" id="ARBA00004496"/>
    </source>
</evidence>
<keyword evidence="15" id="KW-0413">Isomerase</keyword>
<evidence type="ECO:0000256" key="4">
    <source>
        <dbReference type="ARBA" id="ARBA00006577"/>
    </source>
</evidence>
<dbReference type="Proteomes" id="UP000694380">
    <property type="component" value="Unplaced"/>
</dbReference>
<evidence type="ECO:0000256" key="8">
    <source>
        <dbReference type="ARBA" id="ARBA00022583"/>
    </source>
</evidence>
<organism evidence="19 20">
    <name type="scientific">Chrysemys picta bellii</name>
    <name type="common">Western painted turtle</name>
    <name type="synonym">Emys bellii</name>
    <dbReference type="NCBI Taxonomy" id="8478"/>
    <lineage>
        <taxon>Eukaryota</taxon>
        <taxon>Metazoa</taxon>
        <taxon>Chordata</taxon>
        <taxon>Craniata</taxon>
        <taxon>Vertebrata</taxon>
        <taxon>Euteleostomi</taxon>
        <taxon>Archelosauria</taxon>
        <taxon>Testudinata</taxon>
        <taxon>Testudines</taxon>
        <taxon>Cryptodira</taxon>
        <taxon>Durocryptodira</taxon>
        <taxon>Testudinoidea</taxon>
        <taxon>Emydidae</taxon>
        <taxon>Chrysemys</taxon>
    </lineage>
</organism>
<dbReference type="PANTHER" id="PTHR44927">
    <property type="entry name" value="FK506-BINDING PROTEIN 15"/>
    <property type="match status" value="1"/>
</dbReference>
<feature type="region of interest" description="Disordered" evidence="17">
    <location>
        <begin position="409"/>
        <end position="461"/>
    </location>
</feature>
<feature type="region of interest" description="Disordered" evidence="17">
    <location>
        <begin position="1069"/>
        <end position="1366"/>
    </location>
</feature>
<evidence type="ECO:0000256" key="5">
    <source>
        <dbReference type="ARBA" id="ARBA00022448"/>
    </source>
</evidence>
<evidence type="ECO:0000256" key="1">
    <source>
        <dbReference type="ARBA" id="ARBA00004412"/>
    </source>
</evidence>
<dbReference type="InterPro" id="IPR001179">
    <property type="entry name" value="PPIase_FKBP_dom"/>
</dbReference>
<feature type="compositionally biased region" description="Polar residues" evidence="17">
    <location>
        <begin position="511"/>
        <end position="522"/>
    </location>
</feature>
<dbReference type="InterPro" id="IPR056598">
    <property type="entry name" value="FKBP-15_dom"/>
</dbReference>
<name>A0A8C3I1I4_CHRPI</name>
<evidence type="ECO:0000256" key="10">
    <source>
        <dbReference type="ARBA" id="ARBA00022990"/>
    </source>
</evidence>
<feature type="region of interest" description="Disordered" evidence="17">
    <location>
        <begin position="1"/>
        <end position="25"/>
    </location>
</feature>
<proteinExistence type="inferred from homology"/>
<comment type="similarity">
    <text evidence="4">Belongs to the FKBP-type PPIase family.</text>
</comment>
<dbReference type="GO" id="GO:0015629">
    <property type="term" value="C:actin cytoskeleton"/>
    <property type="evidence" value="ECO:0007669"/>
    <property type="project" value="Ensembl"/>
</dbReference>
<evidence type="ECO:0000256" key="2">
    <source>
        <dbReference type="ARBA" id="ARBA00004489"/>
    </source>
</evidence>
<keyword evidence="9" id="KW-0967">Endosome</keyword>
<sequence length="1366" mass="150527">MALTAPDRTPAQDSSTAVPGPLKGCRPRPLGRGLGAWTCPWKAGCLSIGQRDPLPGRDGRYWSVWQRPAPRPSWKANESLGAAGRLFCDTRWSCLGCCPASESNRAAETDRPESACSGPRRRMTRIFLSPTGGARLASLFGLDQTVSVHGNEFFQYTAPKQPKKGQAAATGQPAQKMPTTTAASAAPSVFVAAAVHAFRYTNGQYVKQGKYGAAVVGSHATKEYKILLYINQQQQVTVARIHPGFVLTVQPNNYSTFYDDQRHNWSIMFESEKAAMDFSKQLCIAKCNSSPSLDSVLYQDLIVGEGQGLEVGDSLEVAYTGWLFQNNGLGQVFDSNVNKDKLLRLKLGSGKVIKGWEEGMMGMKKGGRRLLIIPPAWAYGSQGVASRIPPDSTLVFEVEIKRVKLVKESGSDGQSIGSRDSSASSPVPNSDSFSTDPVGLPPLTIPLKPGEPAVRAKSNSISEQLANPDVAKAKLISRMAKMGQPMLPFLAGTAGTQLDSSDSEIEDPNTLRGTAQPVSSSPKRPFLQQPAHAVLPQLTTQVPQPSVSGLQVPSAALMPATLQPHSALSGSAQSFQPYAEMAYAYSQTAAASQLQPVGQMYPSPYQAPSDVTSFLMTEARQHNTEIRMAVSKVADKMDYLAAKVEELQKQNTSNNLLLPGISSVTMETAMIMSNIQRIIQENERLKQEIFEKSSRIEEQNEKIGELIERNQRYVEQSNLLMEQRNNSLQTTNEHTQARVLHAEQEKVKVAEELAAATAQVSRLQLELTAHQKKEMDLHTRLTTALQEAEMNEAQLNKLQAQLAELQESSEDTQAKFRAEKQSRRQLDLKVTAMEEELADLKVEKENLEKNLVERKKKSLLERSQAEEEMDEIRRSYQEELDKLRQLLKKARTSTDQAAAEQQSLIQAELESQWEAKYERMLVSAKEQHLRQYQEVCEQRDSQQQHITQLEEKLSALKHSRNAEEQKLSVFQGKLEQLGLINEKYSALQSHVAALKARYEERIRELEKGSVLENQERSPPADSTEEVKKIMNGVFQTLRGEFELEESYSGRTVLGVIMNTIKTVTLQLLSRQQERRESNSDEEEVEPRTGKRKQESPPKAKEDHEGAVQYGPAPSTVCPTKPADESASIATPPRSPEEGQRTQNTTASKVKMIQEMHEAHTFSESVQPVKPNQLVDPEEDVDSVLAEQRQASALSGLDQHEGSSQKIASVQAETPEPSILDTKLGAMEEALTSEAPATEHKAEEPAGGLEPLPLKSAEGGSCLGIPDAPRFEMGTSISDLTSEMAEKEPATNRETTEPQGLASSPKQKDSSLTENDDDLFKVATHKPLKPGVPPEEEDEEEVSMKGHPPPAPLFGDDDDDDDLDWLG</sequence>
<evidence type="ECO:0000256" key="9">
    <source>
        <dbReference type="ARBA" id="ARBA00022753"/>
    </source>
</evidence>
<evidence type="ECO:0000256" key="13">
    <source>
        <dbReference type="ARBA" id="ARBA00023273"/>
    </source>
</evidence>
<feature type="coiled-coil region" evidence="16">
    <location>
        <begin position="932"/>
        <end position="966"/>
    </location>
</feature>
<keyword evidence="6" id="KW-0963">Cytoplasm</keyword>
<dbReference type="GO" id="GO:0005769">
    <property type="term" value="C:early endosome"/>
    <property type="evidence" value="ECO:0007669"/>
    <property type="project" value="UniProtKB-SubCell"/>
</dbReference>
<feature type="region of interest" description="Disordered" evidence="17">
    <location>
        <begin position="492"/>
        <end position="525"/>
    </location>
</feature>
<evidence type="ECO:0000313" key="19">
    <source>
        <dbReference type="Ensembl" id="ENSCPBP00000026929.1"/>
    </source>
</evidence>
<feature type="compositionally biased region" description="Basic and acidic residues" evidence="17">
    <location>
        <begin position="1151"/>
        <end position="1160"/>
    </location>
</feature>
<dbReference type="SUPFAM" id="SSF54534">
    <property type="entry name" value="FKBP-like"/>
    <property type="match status" value="1"/>
</dbReference>
<keyword evidence="12" id="KW-0009">Actin-binding</keyword>
<protein>
    <recommendedName>
        <fullName evidence="15">peptidylprolyl isomerase</fullName>
        <ecNumber evidence="15">5.2.1.8</ecNumber>
    </recommendedName>
</protein>
<evidence type="ECO:0000259" key="18">
    <source>
        <dbReference type="PROSITE" id="PS50059"/>
    </source>
</evidence>
<reference evidence="19" key="2">
    <citation type="submission" date="2025-09" db="UniProtKB">
        <authorList>
            <consortium name="Ensembl"/>
        </authorList>
    </citation>
    <scope>IDENTIFICATION</scope>
</reference>
<feature type="compositionally biased region" description="Basic and acidic residues" evidence="17">
    <location>
        <begin position="1283"/>
        <end position="1295"/>
    </location>
</feature>
<evidence type="ECO:0000256" key="7">
    <source>
        <dbReference type="ARBA" id="ARBA00022553"/>
    </source>
</evidence>
<comment type="subunit">
    <text evidence="14">Interacts with WIP and actin. Interacts with TBC1D23.</text>
</comment>
<feature type="coiled-coil region" evidence="16">
    <location>
        <begin position="675"/>
        <end position="900"/>
    </location>
</feature>
<dbReference type="GO" id="GO:0030426">
    <property type="term" value="C:growth cone"/>
    <property type="evidence" value="ECO:0007669"/>
    <property type="project" value="Ensembl"/>
</dbReference>
<evidence type="ECO:0000256" key="14">
    <source>
        <dbReference type="ARBA" id="ARBA00065657"/>
    </source>
</evidence>
<dbReference type="GO" id="GO:0006897">
    <property type="term" value="P:endocytosis"/>
    <property type="evidence" value="ECO:0007669"/>
    <property type="project" value="UniProtKB-KW"/>
</dbReference>
<comment type="subcellular location">
    <subcellularLocation>
        <location evidence="2">Cell projection</location>
        <location evidence="2">Axon</location>
    </subcellularLocation>
    <subcellularLocation>
        <location evidence="3">Cytoplasm</location>
    </subcellularLocation>
    <subcellularLocation>
        <location evidence="1">Early endosome</location>
    </subcellularLocation>
</comment>
<evidence type="ECO:0000256" key="16">
    <source>
        <dbReference type="SAM" id="Coils"/>
    </source>
</evidence>